<reference evidence="2 3" key="1">
    <citation type="submission" date="2018-10" db="EMBL/GenBank/DDBJ databases">
        <title>Genomic Encyclopedia of Archaeal and Bacterial Type Strains, Phase II (KMG-II): from individual species to whole genera.</title>
        <authorList>
            <person name="Goeker M."/>
        </authorList>
    </citation>
    <scope>NUCLEOTIDE SEQUENCE [LARGE SCALE GENOMIC DNA]</scope>
    <source>
        <strain evidence="2 3">DSM 11927</strain>
    </source>
</reference>
<sequence length="46" mass="4983">MGDYAKRSRASKLKCITCNSPVVVTVDEEYVCVECGETPIESATQA</sequence>
<dbReference type="InterPro" id="IPR014900">
    <property type="entry name" value="VLTF-3_Zn_ribbon"/>
</dbReference>
<dbReference type="RefSeq" id="WP_167467370.1">
    <property type="nucleotide sequence ID" value="NZ_RBWW01000001.1"/>
</dbReference>
<organism evidence="2 3">
    <name type="scientific">Haloarcula quadrata</name>
    <dbReference type="NCBI Taxonomy" id="182779"/>
    <lineage>
        <taxon>Archaea</taxon>
        <taxon>Methanobacteriati</taxon>
        <taxon>Methanobacteriota</taxon>
        <taxon>Stenosarchaea group</taxon>
        <taxon>Halobacteria</taxon>
        <taxon>Halobacteriales</taxon>
        <taxon>Haloarculaceae</taxon>
        <taxon>Haloarcula</taxon>
    </lineage>
</organism>
<dbReference type="Proteomes" id="UP000268233">
    <property type="component" value="Unassembled WGS sequence"/>
</dbReference>
<keyword evidence="3" id="KW-1185">Reference proteome</keyword>
<accession>A0A495R679</accession>
<dbReference type="EMBL" id="RBWW01000001">
    <property type="protein sequence ID" value="RKS82730.1"/>
    <property type="molecule type" value="Genomic_DNA"/>
</dbReference>
<gene>
    <name evidence="2" type="ORF">BDK61_2044</name>
</gene>
<comment type="caution">
    <text evidence="2">The sequence shown here is derived from an EMBL/GenBank/DDBJ whole genome shotgun (WGS) entry which is preliminary data.</text>
</comment>
<dbReference type="AlphaFoldDB" id="A0A495R679"/>
<evidence type="ECO:0000313" key="2">
    <source>
        <dbReference type="EMBL" id="RKS82730.1"/>
    </source>
</evidence>
<name>A0A495R679_9EURY</name>
<evidence type="ECO:0000259" key="1">
    <source>
        <dbReference type="Pfam" id="PF08792"/>
    </source>
</evidence>
<feature type="domain" description="Viral late gene transcription factor 3 zinc ribbon" evidence="1">
    <location>
        <begin position="14"/>
        <end position="36"/>
    </location>
</feature>
<evidence type="ECO:0000313" key="3">
    <source>
        <dbReference type="Proteomes" id="UP000268233"/>
    </source>
</evidence>
<proteinExistence type="predicted"/>
<protein>
    <recommendedName>
        <fullName evidence="1">Viral late gene transcription factor 3 zinc ribbon domain-containing protein</fullName>
    </recommendedName>
</protein>
<dbReference type="Pfam" id="PF08792">
    <property type="entry name" value="A2L_zn_ribbon"/>
    <property type="match status" value="1"/>
</dbReference>